<reference evidence="5 6" key="1">
    <citation type="submission" date="2020-01" db="EMBL/GenBank/DDBJ databases">
        <title>Aspergillus terreus IFO 6365 whole genome shotgun sequence.</title>
        <authorList>
            <person name="Kanamasa S."/>
            <person name="Takahashi H."/>
        </authorList>
    </citation>
    <scope>NUCLEOTIDE SEQUENCE [LARGE SCALE GENOMIC DNA]</scope>
    <source>
        <strain evidence="5 6">IFO 6365</strain>
    </source>
</reference>
<dbReference type="Gene3D" id="3.40.50.150">
    <property type="entry name" value="Vaccinia Virus protein VP39"/>
    <property type="match status" value="1"/>
</dbReference>
<dbReference type="AlphaFoldDB" id="A0A5M3ZGB5"/>
<protein>
    <submittedName>
        <fullName evidence="5">Methyltransferase trt5</fullName>
    </submittedName>
</protein>
<dbReference type="InterPro" id="IPR051654">
    <property type="entry name" value="Meroterpenoid_MTases"/>
</dbReference>
<dbReference type="Proteomes" id="UP000452235">
    <property type="component" value="Unassembled WGS sequence"/>
</dbReference>
<gene>
    <name evidence="5" type="ORF">ATEIFO6365_0015011900</name>
</gene>
<dbReference type="SUPFAM" id="SSF53335">
    <property type="entry name" value="S-adenosyl-L-methionine-dependent methyltransferases"/>
    <property type="match status" value="1"/>
</dbReference>
<dbReference type="InterPro" id="IPR029063">
    <property type="entry name" value="SAM-dependent_MTases_sf"/>
</dbReference>
<sequence length="279" mass="31814">MHPDDQLKSALRNGFDPKLLYKEPLKTVKEPICTILEKYSKIPLEKVVSHINEVRDRAFAVFPYACIGQFSFVELSIADSPCYAEMLDRTKHGQKLLDLGCAFGQELRQLIFDGAPPTNLYGTDIQQDFLNLGYELFLDRAILPESQLIAADVLDKESALFARLSGQINVVYISLFLHVFQYKKQVTVIQNILDLLPAEPGALIVCRVTACRDQGVLNATRERMPYYYHDLASWKRLWEEVESQTGLRLSVETWEQPDELVKNHPLPGIYILGSAIRRL</sequence>
<dbReference type="PANTHER" id="PTHR35897">
    <property type="entry name" value="METHYLTRANSFERASE AUSD"/>
    <property type="match status" value="1"/>
</dbReference>
<comment type="caution">
    <text evidence="5">The sequence shown here is derived from an EMBL/GenBank/DDBJ whole genome shotgun (WGS) entry which is preliminary data.</text>
</comment>
<comment type="similarity">
    <text evidence="4">Belongs to the class I-like SAM-binding methyltransferase superfamily.</text>
</comment>
<evidence type="ECO:0000256" key="3">
    <source>
        <dbReference type="ARBA" id="ARBA00022691"/>
    </source>
</evidence>
<evidence type="ECO:0000256" key="4">
    <source>
        <dbReference type="ARBA" id="ARBA00038314"/>
    </source>
</evidence>
<keyword evidence="6" id="KW-1185">Reference proteome</keyword>
<organism evidence="5 6">
    <name type="scientific">Aspergillus terreus</name>
    <dbReference type="NCBI Taxonomy" id="33178"/>
    <lineage>
        <taxon>Eukaryota</taxon>
        <taxon>Fungi</taxon>
        <taxon>Dikarya</taxon>
        <taxon>Ascomycota</taxon>
        <taxon>Pezizomycotina</taxon>
        <taxon>Eurotiomycetes</taxon>
        <taxon>Eurotiomycetidae</taxon>
        <taxon>Eurotiales</taxon>
        <taxon>Aspergillaceae</taxon>
        <taxon>Aspergillus</taxon>
        <taxon>Aspergillus subgen. Circumdati</taxon>
    </lineage>
</organism>
<keyword evidence="3" id="KW-0949">S-adenosyl-L-methionine</keyword>
<dbReference type="EMBL" id="BLJY01000015">
    <property type="protein sequence ID" value="GFF21548.1"/>
    <property type="molecule type" value="Genomic_DNA"/>
</dbReference>
<dbReference type="VEuPathDB" id="FungiDB:ATEG_10081"/>
<evidence type="ECO:0000256" key="2">
    <source>
        <dbReference type="ARBA" id="ARBA00022679"/>
    </source>
</evidence>
<keyword evidence="2 5" id="KW-0808">Transferase</keyword>
<dbReference type="OrthoDB" id="2094832at2759"/>
<name>A0A5M3ZGB5_ASPTE</name>
<accession>A0A5M3ZGB5</accession>
<evidence type="ECO:0000313" key="6">
    <source>
        <dbReference type="Proteomes" id="UP000452235"/>
    </source>
</evidence>
<proteinExistence type="inferred from homology"/>
<dbReference type="GO" id="GO:0008168">
    <property type="term" value="F:methyltransferase activity"/>
    <property type="evidence" value="ECO:0007669"/>
    <property type="project" value="UniProtKB-KW"/>
</dbReference>
<evidence type="ECO:0000256" key="1">
    <source>
        <dbReference type="ARBA" id="ARBA00005179"/>
    </source>
</evidence>
<comment type="pathway">
    <text evidence="1">Secondary metabolite biosynthesis.</text>
</comment>
<evidence type="ECO:0000313" key="5">
    <source>
        <dbReference type="EMBL" id="GFF21548.1"/>
    </source>
</evidence>
<keyword evidence="5" id="KW-0489">Methyltransferase</keyword>
<dbReference type="GO" id="GO:0032259">
    <property type="term" value="P:methylation"/>
    <property type="evidence" value="ECO:0007669"/>
    <property type="project" value="UniProtKB-KW"/>
</dbReference>
<dbReference type="PANTHER" id="PTHR35897:SF1">
    <property type="entry name" value="METHYLTRANSFERASE AUSD"/>
    <property type="match status" value="1"/>
</dbReference>